<dbReference type="SUPFAM" id="SSF55073">
    <property type="entry name" value="Nucleotide cyclase"/>
    <property type="match status" value="1"/>
</dbReference>
<dbReference type="EMBL" id="JAMPKM010000001">
    <property type="protein sequence ID" value="MEP0816022.1"/>
    <property type="molecule type" value="Genomic_DNA"/>
</dbReference>
<evidence type="ECO:0000313" key="3">
    <source>
        <dbReference type="Proteomes" id="UP001464891"/>
    </source>
</evidence>
<dbReference type="Pfam" id="PF01590">
    <property type="entry name" value="GAF"/>
    <property type="match status" value="1"/>
</dbReference>
<gene>
    <name evidence="2" type="ORF">NC998_02815</name>
</gene>
<dbReference type="PANTHER" id="PTHR45138">
    <property type="entry name" value="REGULATORY COMPONENTS OF SENSORY TRANSDUCTION SYSTEM"/>
    <property type="match status" value="1"/>
</dbReference>
<dbReference type="InterPro" id="IPR003018">
    <property type="entry name" value="GAF"/>
</dbReference>
<evidence type="ECO:0000313" key="2">
    <source>
        <dbReference type="EMBL" id="MEP0816022.1"/>
    </source>
</evidence>
<dbReference type="InterPro" id="IPR000160">
    <property type="entry name" value="GGDEF_dom"/>
</dbReference>
<dbReference type="SMART" id="SM00065">
    <property type="entry name" value="GAF"/>
    <property type="match status" value="2"/>
</dbReference>
<dbReference type="SUPFAM" id="SSF55781">
    <property type="entry name" value="GAF domain-like"/>
    <property type="match status" value="1"/>
</dbReference>
<dbReference type="Gene3D" id="3.30.70.270">
    <property type="match status" value="1"/>
</dbReference>
<accession>A0ABV0J2M2</accession>
<dbReference type="InterPro" id="IPR029016">
    <property type="entry name" value="GAF-like_dom_sf"/>
</dbReference>
<dbReference type="Pfam" id="PF00990">
    <property type="entry name" value="GGDEF"/>
    <property type="match status" value="1"/>
</dbReference>
<feature type="domain" description="GGDEF" evidence="1">
    <location>
        <begin position="450"/>
        <end position="582"/>
    </location>
</feature>
<evidence type="ECO:0000259" key="1">
    <source>
        <dbReference type="PROSITE" id="PS50887"/>
    </source>
</evidence>
<dbReference type="NCBIfam" id="TIGR00254">
    <property type="entry name" value="GGDEF"/>
    <property type="match status" value="1"/>
</dbReference>
<dbReference type="SMART" id="SM00267">
    <property type="entry name" value="GGDEF"/>
    <property type="match status" value="1"/>
</dbReference>
<dbReference type="PROSITE" id="PS50887">
    <property type="entry name" value="GGDEF"/>
    <property type="match status" value="1"/>
</dbReference>
<organism evidence="2 3">
    <name type="scientific">Trichocoleus desertorum GB2-A4</name>
    <dbReference type="NCBI Taxonomy" id="2933944"/>
    <lineage>
        <taxon>Bacteria</taxon>
        <taxon>Bacillati</taxon>
        <taxon>Cyanobacteriota</taxon>
        <taxon>Cyanophyceae</taxon>
        <taxon>Leptolyngbyales</taxon>
        <taxon>Trichocoleusaceae</taxon>
        <taxon>Trichocoleus</taxon>
    </lineage>
</organism>
<sequence length="582" mass="65999">MGAATVQVSDPQMLQSRFRQPNWKSIYPLVEAAVINLASANSLLQQIVEAIAAEYQVECLLWTGFDPEVAEGIQVYGTARALQSLKQELSLIPTLAETPGLILTAPPAQESKIQICYLSKSPQWLLDQQHLSHAARLFGETLIVPAWNGDRLRFVLQLQRHLPQAATHLPALETRRKPFLRSYFNPKVPTPQPTVAAAQAWMVEEVETLEVICSQVVLALNALHWRERLEQSRQQAALVGRIVRLLNSSLNPNEIVECIVAELGQGLNSDRCILVDLRGDPVHILAAWDHPERCFQPLENRHIARDLWQDTVEMFLQGAASYLELELSQQESDPLLNWLREIQAFAALIVPLFVQDEFFGAVLLLSYEKERVYELDELQTIRQVADQAAVALTNAQHYQSLWFKQETLRLQNNSLQLEVIHDELTQLLNRRSLERELAQLSAPAQWNLQPPFSVIVCDIDYFKLINDSYGHLVGDEVLYSLAQRLQKQLRFGTSAYRYGGEEFVILLMDVTLDRAFEVAERLRLAIRSTAFETTIGPLEISASFGVAQQDPTSDQDAWDTVQRADRALYEAKRQGRDRAIVL</sequence>
<comment type="caution">
    <text evidence="2">The sequence shown here is derived from an EMBL/GenBank/DDBJ whole genome shotgun (WGS) entry which is preliminary data.</text>
</comment>
<dbReference type="PANTHER" id="PTHR45138:SF9">
    <property type="entry name" value="DIGUANYLATE CYCLASE DGCM-RELATED"/>
    <property type="match status" value="1"/>
</dbReference>
<dbReference type="InterPro" id="IPR029787">
    <property type="entry name" value="Nucleotide_cyclase"/>
</dbReference>
<dbReference type="Proteomes" id="UP001464891">
    <property type="component" value="Unassembled WGS sequence"/>
</dbReference>
<proteinExistence type="predicted"/>
<dbReference type="Gene3D" id="3.30.450.40">
    <property type="match status" value="1"/>
</dbReference>
<dbReference type="CDD" id="cd01949">
    <property type="entry name" value="GGDEF"/>
    <property type="match status" value="1"/>
</dbReference>
<name>A0ABV0J2M2_9CYAN</name>
<protein>
    <submittedName>
        <fullName evidence="2">Sensor domain-containing diguanylate cyclase</fullName>
    </submittedName>
</protein>
<dbReference type="InterPro" id="IPR050469">
    <property type="entry name" value="Diguanylate_Cyclase"/>
</dbReference>
<reference evidence="2 3" key="1">
    <citation type="submission" date="2022-04" db="EMBL/GenBank/DDBJ databases">
        <title>Positive selection, recombination, and allopatry shape intraspecific diversity of widespread and dominant cyanobacteria.</title>
        <authorList>
            <person name="Wei J."/>
            <person name="Shu W."/>
            <person name="Hu C."/>
        </authorList>
    </citation>
    <scope>NUCLEOTIDE SEQUENCE [LARGE SCALE GENOMIC DNA]</scope>
    <source>
        <strain evidence="2 3">GB2-A4</strain>
    </source>
</reference>
<dbReference type="InterPro" id="IPR043128">
    <property type="entry name" value="Rev_trsase/Diguanyl_cyclase"/>
</dbReference>
<keyword evidence="3" id="KW-1185">Reference proteome</keyword>
<dbReference type="RefSeq" id="WP_190431687.1">
    <property type="nucleotide sequence ID" value="NZ_JAMPKM010000001.1"/>
</dbReference>